<comment type="caution">
    <text evidence="11">The sequence shown here is derived from an EMBL/GenBank/DDBJ whole genome shotgun (WGS) entry which is preliminary data.</text>
</comment>
<evidence type="ECO:0000256" key="8">
    <source>
        <dbReference type="ARBA" id="ARBA00023136"/>
    </source>
</evidence>
<feature type="domain" description="Protein export membrane protein SecD/SecF C-terminal" evidence="10">
    <location>
        <begin position="196"/>
        <end position="344"/>
    </location>
</feature>
<dbReference type="HAMAP" id="MF_01464_B">
    <property type="entry name" value="SecF_B"/>
    <property type="match status" value="1"/>
</dbReference>
<dbReference type="InterPro" id="IPR022813">
    <property type="entry name" value="SecD/SecF_arch_bac"/>
</dbReference>
<evidence type="ECO:0000313" key="11">
    <source>
        <dbReference type="EMBL" id="MBM3222795.1"/>
    </source>
</evidence>
<dbReference type="GO" id="GO:0043952">
    <property type="term" value="P:protein transport by the Sec complex"/>
    <property type="evidence" value="ECO:0007669"/>
    <property type="project" value="UniProtKB-UniRule"/>
</dbReference>
<keyword evidence="5 9" id="KW-0653">Protein transport</keyword>
<keyword evidence="7 9" id="KW-0811">Translocation</keyword>
<keyword evidence="8 9" id="KW-0472">Membrane</keyword>
<comment type="function">
    <text evidence="9">Part of the Sec protein translocase complex. Interacts with the SecYEG preprotein conducting channel. SecDF uses the proton motive force (PMF) to complete protein translocation after the ATP-dependent function of SecA.</text>
</comment>
<sequence>MMLELIPTGLNIDFIGKAKVCTAVSLVVILIGLGSIVVQGGLNEGIDFSGGTLLQVRFSEPADLASVRDALGTIGLGKSIVQHFGDEREVLIRAAQLPGAEQVVAQKVQQTLQESVSGQTVELRRVEIVGGQVSADLRRQALFALFYAILGTVVYLSGRFEAKWGVALALAAVLFVLTYSITQWFPGVSPTVLIIVALITSTVFGIVLDLRYALAAVIAIYHDVLVTVGFLSLFDKEFDLQIVAAILTIIGYSLNDTIVIFDRVRENMRGQRRDIFPKVVNDSVNQTLSRTILTTGHTLLVVVAIFVLGGEVLHDFAFALLVGMISGTYSTVYVAGAILVYWHNYSVQRQKGRPSTANSGAR</sequence>
<dbReference type="GO" id="GO:0015450">
    <property type="term" value="F:protein-transporting ATPase activity"/>
    <property type="evidence" value="ECO:0007669"/>
    <property type="project" value="InterPro"/>
</dbReference>
<comment type="caution">
    <text evidence="9">Lacks conserved residue(s) required for the propagation of feature annotation.</text>
</comment>
<gene>
    <name evidence="9 11" type="primary">secF</name>
    <name evidence="11" type="ORF">FJZ47_03185</name>
</gene>
<feature type="transmembrane region" description="Helical" evidence="9">
    <location>
        <begin position="140"/>
        <end position="157"/>
    </location>
</feature>
<evidence type="ECO:0000256" key="6">
    <source>
        <dbReference type="ARBA" id="ARBA00022989"/>
    </source>
</evidence>
<feature type="transmembrane region" description="Helical" evidence="9">
    <location>
        <begin position="214"/>
        <end position="234"/>
    </location>
</feature>
<comment type="subunit">
    <text evidence="9">Forms a complex with SecD. Part of the essential Sec protein translocation apparatus which comprises SecA, SecYEG and auxiliary proteins SecDF. Other proteins may also be involved.</text>
</comment>
<accession>A0A938B2H1</accession>
<keyword evidence="3 9" id="KW-1003">Cell membrane</keyword>
<protein>
    <recommendedName>
        <fullName evidence="9">Protein-export membrane protein SecF</fullName>
    </recommendedName>
</protein>
<dbReference type="InterPro" id="IPR022645">
    <property type="entry name" value="SecD/SecF_bac"/>
</dbReference>
<dbReference type="InterPro" id="IPR005665">
    <property type="entry name" value="SecF_bac"/>
</dbReference>
<dbReference type="GO" id="GO:0065002">
    <property type="term" value="P:intracellular protein transmembrane transport"/>
    <property type="evidence" value="ECO:0007669"/>
    <property type="project" value="UniProtKB-UniRule"/>
</dbReference>
<organism evidence="11 12">
    <name type="scientific">Tectimicrobiota bacterium</name>
    <dbReference type="NCBI Taxonomy" id="2528274"/>
    <lineage>
        <taxon>Bacteria</taxon>
        <taxon>Pseudomonadati</taxon>
        <taxon>Nitrospinota/Tectimicrobiota group</taxon>
        <taxon>Candidatus Tectimicrobiota</taxon>
    </lineage>
</organism>
<feature type="transmembrane region" description="Helical" evidence="9">
    <location>
        <begin position="188"/>
        <end position="207"/>
    </location>
</feature>
<keyword evidence="2 9" id="KW-0813">Transport</keyword>
<dbReference type="NCBIfam" id="TIGR00966">
    <property type="entry name" value="transloc_SecF"/>
    <property type="match status" value="1"/>
</dbReference>
<name>A0A938B2H1_UNCTE</name>
<dbReference type="Pfam" id="PF02355">
    <property type="entry name" value="SecD_SecF_C"/>
    <property type="match status" value="1"/>
</dbReference>
<feature type="transmembrane region" description="Helical" evidence="9">
    <location>
        <begin position="20"/>
        <end position="42"/>
    </location>
</feature>
<evidence type="ECO:0000313" key="12">
    <source>
        <dbReference type="Proteomes" id="UP000712673"/>
    </source>
</evidence>
<feature type="transmembrane region" description="Helical" evidence="9">
    <location>
        <begin position="291"/>
        <end position="310"/>
    </location>
</feature>
<evidence type="ECO:0000259" key="10">
    <source>
        <dbReference type="Pfam" id="PF02355"/>
    </source>
</evidence>
<feature type="transmembrane region" description="Helical" evidence="9">
    <location>
        <begin position="316"/>
        <end position="342"/>
    </location>
</feature>
<dbReference type="GO" id="GO:0006605">
    <property type="term" value="P:protein targeting"/>
    <property type="evidence" value="ECO:0007669"/>
    <property type="project" value="UniProtKB-UniRule"/>
</dbReference>
<evidence type="ECO:0000256" key="1">
    <source>
        <dbReference type="ARBA" id="ARBA00004651"/>
    </source>
</evidence>
<dbReference type="Gene3D" id="1.20.1640.10">
    <property type="entry name" value="Multidrug efflux transporter AcrB transmembrane domain"/>
    <property type="match status" value="1"/>
</dbReference>
<proteinExistence type="inferred from homology"/>
<evidence type="ECO:0000256" key="4">
    <source>
        <dbReference type="ARBA" id="ARBA00022692"/>
    </source>
</evidence>
<dbReference type="GO" id="GO:0005886">
    <property type="term" value="C:plasma membrane"/>
    <property type="evidence" value="ECO:0007669"/>
    <property type="project" value="UniProtKB-SubCell"/>
</dbReference>
<dbReference type="AlphaFoldDB" id="A0A938B2H1"/>
<dbReference type="EMBL" id="VGLS01000056">
    <property type="protein sequence ID" value="MBM3222795.1"/>
    <property type="molecule type" value="Genomic_DNA"/>
</dbReference>
<dbReference type="InterPro" id="IPR048634">
    <property type="entry name" value="SecD_SecF_C"/>
</dbReference>
<dbReference type="PANTHER" id="PTHR30081:SF8">
    <property type="entry name" value="PROTEIN TRANSLOCASE SUBUNIT SECF"/>
    <property type="match status" value="1"/>
</dbReference>
<feature type="transmembrane region" description="Helical" evidence="9">
    <location>
        <begin position="164"/>
        <end position="182"/>
    </location>
</feature>
<keyword evidence="4 9" id="KW-0812">Transmembrane</keyword>
<evidence type="ECO:0000256" key="2">
    <source>
        <dbReference type="ARBA" id="ARBA00022448"/>
    </source>
</evidence>
<comment type="subcellular location">
    <subcellularLocation>
        <location evidence="1 9">Cell membrane</location>
        <topology evidence="1 9">Multi-pass membrane protein</topology>
    </subcellularLocation>
</comment>
<evidence type="ECO:0000256" key="3">
    <source>
        <dbReference type="ARBA" id="ARBA00022475"/>
    </source>
</evidence>
<dbReference type="InterPro" id="IPR022646">
    <property type="entry name" value="SecD/SecF_CS"/>
</dbReference>
<evidence type="ECO:0000256" key="7">
    <source>
        <dbReference type="ARBA" id="ARBA00023010"/>
    </source>
</evidence>
<evidence type="ECO:0000256" key="5">
    <source>
        <dbReference type="ARBA" id="ARBA00022927"/>
    </source>
</evidence>
<feature type="transmembrane region" description="Helical" evidence="9">
    <location>
        <begin position="240"/>
        <end position="261"/>
    </location>
</feature>
<dbReference type="PANTHER" id="PTHR30081">
    <property type="entry name" value="PROTEIN-EXPORT MEMBRANE PROTEIN SEC"/>
    <property type="match status" value="1"/>
</dbReference>
<dbReference type="SUPFAM" id="SSF82866">
    <property type="entry name" value="Multidrug efflux transporter AcrB transmembrane domain"/>
    <property type="match status" value="1"/>
</dbReference>
<keyword evidence="6 9" id="KW-1133">Transmembrane helix</keyword>
<dbReference type="Pfam" id="PF07549">
    <property type="entry name" value="Sec_GG"/>
    <property type="match status" value="1"/>
</dbReference>
<comment type="similarity">
    <text evidence="9">Belongs to the SecD/SecF family. SecF subfamily.</text>
</comment>
<reference evidence="11" key="1">
    <citation type="submission" date="2019-03" db="EMBL/GenBank/DDBJ databases">
        <title>Lake Tanganyika Metagenome-Assembled Genomes (MAGs).</title>
        <authorList>
            <person name="Tran P."/>
        </authorList>
    </citation>
    <scope>NUCLEOTIDE SEQUENCE</scope>
    <source>
        <strain evidence="11">K_DeepCast_65m_m2_066</strain>
    </source>
</reference>
<dbReference type="PRINTS" id="PR01755">
    <property type="entry name" value="SECFTRNLCASE"/>
</dbReference>
<evidence type="ECO:0000256" key="9">
    <source>
        <dbReference type="HAMAP-Rule" id="MF_01464"/>
    </source>
</evidence>
<dbReference type="Proteomes" id="UP000712673">
    <property type="component" value="Unassembled WGS sequence"/>
</dbReference>